<dbReference type="PANTHER" id="PTHR11365:SF23">
    <property type="entry name" value="HYPOTHETICAL 5-OXOPROLINASE (EUROFUNG)-RELATED"/>
    <property type="match status" value="1"/>
</dbReference>
<dbReference type="InterPro" id="IPR045079">
    <property type="entry name" value="Oxoprolinase-like"/>
</dbReference>
<evidence type="ECO:0000259" key="1">
    <source>
        <dbReference type="Pfam" id="PF01968"/>
    </source>
</evidence>
<dbReference type="InterPro" id="IPR049517">
    <property type="entry name" value="ACX-like_C"/>
</dbReference>
<name>A0A942I358_9HYPH</name>
<accession>A0A942I358</accession>
<dbReference type="SUPFAM" id="SSF53067">
    <property type="entry name" value="Actin-like ATPase domain"/>
    <property type="match status" value="1"/>
</dbReference>
<dbReference type="PANTHER" id="PTHR11365">
    <property type="entry name" value="5-OXOPROLINASE RELATED"/>
    <property type="match status" value="1"/>
</dbReference>
<dbReference type="Pfam" id="PF01968">
    <property type="entry name" value="Hydantoinase_A"/>
    <property type="match status" value="1"/>
</dbReference>
<reference evidence="4" key="1">
    <citation type="submission" date="2021-04" db="EMBL/GenBank/DDBJ databases">
        <title>Pseudaminobacter soli sp. nov., isolated from paddy soil contaminated by heavy metals.</title>
        <authorList>
            <person name="Zhang K."/>
        </authorList>
    </citation>
    <scope>NUCLEOTIDE SEQUENCE</scope>
    <source>
        <strain evidence="4">19-2017</strain>
    </source>
</reference>
<dbReference type="Pfam" id="PF19278">
    <property type="entry name" value="Hydant_A_C"/>
    <property type="match status" value="1"/>
</dbReference>
<dbReference type="InterPro" id="IPR008040">
    <property type="entry name" value="Hydant_A_N"/>
</dbReference>
<dbReference type="EMBL" id="JAGWCR010000007">
    <property type="protein sequence ID" value="MBS3649818.1"/>
    <property type="molecule type" value="Genomic_DNA"/>
</dbReference>
<dbReference type="GO" id="GO:0006749">
    <property type="term" value="P:glutathione metabolic process"/>
    <property type="evidence" value="ECO:0007669"/>
    <property type="project" value="TreeGrafter"/>
</dbReference>
<proteinExistence type="predicted"/>
<comment type="caution">
    <text evidence="4">The sequence shown here is derived from an EMBL/GenBank/DDBJ whole genome shotgun (WGS) entry which is preliminary data.</text>
</comment>
<organism evidence="4 5">
    <name type="scientific">Pseudaminobacter soli</name>
    <name type="common">ex Zhang et al. 2022</name>
    <dbReference type="NCBI Taxonomy" id="2831468"/>
    <lineage>
        <taxon>Bacteria</taxon>
        <taxon>Pseudomonadati</taxon>
        <taxon>Pseudomonadota</taxon>
        <taxon>Alphaproteobacteria</taxon>
        <taxon>Hyphomicrobiales</taxon>
        <taxon>Phyllobacteriaceae</taxon>
        <taxon>Pseudaminobacter</taxon>
    </lineage>
</organism>
<dbReference type="RefSeq" id="WP_188255377.1">
    <property type="nucleotide sequence ID" value="NZ_JABVCF010000007.1"/>
</dbReference>
<dbReference type="Proteomes" id="UP000680348">
    <property type="component" value="Unassembled WGS sequence"/>
</dbReference>
<feature type="domain" description="Acetophenone carboxylase-like C-terminal" evidence="3">
    <location>
        <begin position="498"/>
        <end position="667"/>
    </location>
</feature>
<feature type="domain" description="Hydantoinase A/oxoprolinase" evidence="1">
    <location>
        <begin position="198"/>
        <end position="485"/>
    </location>
</feature>
<dbReference type="InterPro" id="IPR043129">
    <property type="entry name" value="ATPase_NBD"/>
</dbReference>
<evidence type="ECO:0000313" key="4">
    <source>
        <dbReference type="EMBL" id="MBS3649818.1"/>
    </source>
</evidence>
<evidence type="ECO:0000259" key="3">
    <source>
        <dbReference type="Pfam" id="PF19278"/>
    </source>
</evidence>
<gene>
    <name evidence="4" type="ORF">KEU06_14495</name>
</gene>
<evidence type="ECO:0000313" key="5">
    <source>
        <dbReference type="Proteomes" id="UP000680348"/>
    </source>
</evidence>
<feature type="domain" description="Hydantoinase/oxoprolinase N-terminal" evidence="2">
    <location>
        <begin position="4"/>
        <end position="176"/>
    </location>
</feature>
<dbReference type="InterPro" id="IPR002821">
    <property type="entry name" value="Hydantoinase_A"/>
</dbReference>
<dbReference type="Pfam" id="PF05378">
    <property type="entry name" value="Hydant_A_N"/>
    <property type="match status" value="1"/>
</dbReference>
<evidence type="ECO:0000259" key="2">
    <source>
        <dbReference type="Pfam" id="PF05378"/>
    </source>
</evidence>
<protein>
    <submittedName>
        <fullName evidence="4">Hydantoinase/oxoprolinase family protein</fullName>
    </submittedName>
</protein>
<dbReference type="GO" id="GO:0005829">
    <property type="term" value="C:cytosol"/>
    <property type="evidence" value="ECO:0007669"/>
    <property type="project" value="TreeGrafter"/>
</dbReference>
<dbReference type="GO" id="GO:0017168">
    <property type="term" value="F:5-oxoprolinase (ATP-hydrolyzing) activity"/>
    <property type="evidence" value="ECO:0007669"/>
    <property type="project" value="TreeGrafter"/>
</dbReference>
<dbReference type="AlphaFoldDB" id="A0A942I358"/>
<sequence>MSWIGIDVGGTFTDAVAYDAVRGELRSEKAPTTPSKPQQGVLDALEKLGIKLSSAERLIHGLTLGTNTVLERKGADVWVVTNSGFRDTLEIARTNRPILYNIKTLKAAPLVPRSRILEVSQRSLRDGSTLREIDMEELASVIETLRKAEARAVAVCLLHSYVNPEPERTIAKAIETALPDCFVTTSADVLPEYREYERYSTAVLNAYTGPRVSRYLSSLDEALDERGYEKPVFIMTSNGGVFTADRASRFPVNTILSGPAGGVAAAVALGEAIGERNLITYDMGGTSTDVCLLKDLQVPVTNEQFISDFPNRTPQIEINTVGAGGGSIAWLDAGPILRVGPQSAGAQPGPASYDRGGTEPTVTDANVVMARIDPNGLLAGSVRMRPDLAEAAIDAVVSRMADLTRHSLAEGIVRIAVARMVSAIKEISIGMGHDPREFALLAYGGAGPLHAVAIAEELEIPKVIVPPNPGNFSAYGAILSDVRHDYVRTHPMAFADENIAEMERIFAEMEAEGAAGLEAEAIEAGKVEMRRFCGMRYVGQSWELSVELPAGPIDLAAYAKAFHTLHEQRYGHSAENDPLEIVNFRLAVIGLMSKPSLPEWTLGGSFEQAETSRRDVLFDGEFVATPVYDRAKLPVGATFSGPAIVEESGSVTVIPKQWNGSVDRLGVMILTKEQ</sequence>
<keyword evidence="5" id="KW-1185">Reference proteome</keyword>